<evidence type="ECO:0000256" key="1">
    <source>
        <dbReference type="ARBA" id="ARBA00003253"/>
    </source>
</evidence>
<dbReference type="SUPFAM" id="SSF55681">
    <property type="entry name" value="Class II aaRS and biotin synthetases"/>
    <property type="match status" value="1"/>
</dbReference>
<dbReference type="PANTHER" id="PTHR12561:SF3">
    <property type="entry name" value="LIPOYLTRANSFERASE 1, MITOCHONDRIAL"/>
    <property type="match status" value="1"/>
</dbReference>
<evidence type="ECO:0000256" key="3">
    <source>
        <dbReference type="ARBA" id="ARBA00008242"/>
    </source>
</evidence>
<sequence>MNSTDSLSLEDHFDSSIFENSPQSDEINRMIQNGLMQNNGEFTVNTDSILPLNNKKSTPIALYDTEDTSASTVLDHQDEFEFDLNIYEKFKEFLNQNDIKHTYDFQIVKDKFKELINNNNEPIVIISNFKDPKLNLSIEKFIYDTFDIINEKNKKLFIYSNYPSIIIGKNQNPYKEINLKLSSDLSVPILRRFSGGGTVVHDLGNFNFSFTCLKDEFNRIKFSNYLIDSLNKLVNYSLNTAVNNDTKFPVFKLAVNSKGDIIKDETNEKLSGSAYQISKGKSLHHGTMLLNSNLKVLSKLLKNERKALVKDKSIDSIPSEVMNYNISNEIFQYCLVDAFTKNFGILNSEEDSTDSHFFKFSTSDSKLSSKVLLLDNINDIPDEVWTIYNNYFNNWNWIFGKTPKFTMTAKIDEKDIRNFVSASDQVLEDFKIKFDVERGFIKDINIFNSNDEIINDRCLQEFKPLMETIKSKDYEKKKLKFKSEEIKKLIVDNPELSSYLGWKIDYNINYQKQFNLNDYDDLNII</sequence>
<comment type="similarity">
    <text evidence="3">Belongs to the LplA family.</text>
</comment>
<name>A0A9W6SWM6_CANBO</name>
<keyword evidence="8" id="KW-1185">Reference proteome</keyword>
<dbReference type="InterPro" id="IPR004562">
    <property type="entry name" value="LipoylTrfase_LipoateP_Ligase"/>
</dbReference>
<comment type="function">
    <text evidence="1">Catalyzes both the ATP-dependent activation of exogenously supplied lipoate to lipoyl-AMP and the transfer of the activated lipoyl onto the lipoyl domains of lipoate-dependent enzymes.</text>
</comment>
<dbReference type="Gene3D" id="3.30.930.10">
    <property type="entry name" value="Bira Bifunctional Protein, Domain 2"/>
    <property type="match status" value="1"/>
</dbReference>
<evidence type="ECO:0000256" key="5">
    <source>
        <dbReference type="SAM" id="MobiDB-lite"/>
    </source>
</evidence>
<dbReference type="AlphaFoldDB" id="A0A9W6SWM6"/>
<proteinExistence type="inferred from homology"/>
<organism evidence="7 8">
    <name type="scientific">Candida boidinii</name>
    <name type="common">Yeast</name>
    <dbReference type="NCBI Taxonomy" id="5477"/>
    <lineage>
        <taxon>Eukaryota</taxon>
        <taxon>Fungi</taxon>
        <taxon>Dikarya</taxon>
        <taxon>Ascomycota</taxon>
        <taxon>Saccharomycotina</taxon>
        <taxon>Pichiomycetes</taxon>
        <taxon>Pichiales</taxon>
        <taxon>Pichiaceae</taxon>
        <taxon>Ogataea</taxon>
        <taxon>Ogataea/Candida clade</taxon>
    </lineage>
</organism>
<evidence type="ECO:0000313" key="8">
    <source>
        <dbReference type="Proteomes" id="UP001165120"/>
    </source>
</evidence>
<dbReference type="InterPro" id="IPR045864">
    <property type="entry name" value="aa-tRNA-synth_II/BPL/LPL"/>
</dbReference>
<gene>
    <name evidence="7" type="ORF">Cboi02_000103900</name>
</gene>
<reference evidence="7" key="1">
    <citation type="submission" date="2023-04" db="EMBL/GenBank/DDBJ databases">
        <title>Candida boidinii NBRC 10035.</title>
        <authorList>
            <person name="Ichikawa N."/>
            <person name="Sato H."/>
            <person name="Tonouchi N."/>
        </authorList>
    </citation>
    <scope>NUCLEOTIDE SEQUENCE</scope>
    <source>
        <strain evidence="7">NBRC 10035</strain>
    </source>
</reference>
<dbReference type="GO" id="GO:0017118">
    <property type="term" value="F:lipoyltransferase activity"/>
    <property type="evidence" value="ECO:0007669"/>
    <property type="project" value="TreeGrafter"/>
</dbReference>
<dbReference type="InterPro" id="IPR004143">
    <property type="entry name" value="BPL_LPL_catalytic"/>
</dbReference>
<dbReference type="PROSITE" id="PS51733">
    <property type="entry name" value="BPL_LPL_CATALYTIC"/>
    <property type="match status" value="1"/>
</dbReference>
<evidence type="ECO:0000256" key="4">
    <source>
        <dbReference type="ARBA" id="ARBA00015925"/>
    </source>
</evidence>
<comment type="caution">
    <text evidence="7">The sequence shown here is derived from an EMBL/GenBank/DDBJ whole genome shotgun (WGS) entry which is preliminary data.</text>
</comment>
<dbReference type="Pfam" id="PF21948">
    <property type="entry name" value="LplA-B_cat"/>
    <property type="match status" value="1"/>
</dbReference>
<dbReference type="GO" id="GO:0005739">
    <property type="term" value="C:mitochondrion"/>
    <property type="evidence" value="ECO:0007669"/>
    <property type="project" value="TreeGrafter"/>
</dbReference>
<evidence type="ECO:0000259" key="6">
    <source>
        <dbReference type="PROSITE" id="PS51733"/>
    </source>
</evidence>
<feature type="region of interest" description="Disordered" evidence="5">
    <location>
        <begin position="1"/>
        <end position="20"/>
    </location>
</feature>
<feature type="domain" description="BPL/LPL catalytic" evidence="6">
    <location>
        <begin position="150"/>
        <end position="347"/>
    </location>
</feature>
<dbReference type="EMBL" id="BSXN01000219">
    <property type="protein sequence ID" value="GME67656.1"/>
    <property type="molecule type" value="Genomic_DNA"/>
</dbReference>
<dbReference type="Proteomes" id="UP001165120">
    <property type="component" value="Unassembled WGS sequence"/>
</dbReference>
<dbReference type="GO" id="GO:0009249">
    <property type="term" value="P:protein lipoylation"/>
    <property type="evidence" value="ECO:0007669"/>
    <property type="project" value="InterPro"/>
</dbReference>
<comment type="pathway">
    <text evidence="2">Protein modification; protein lipoylation via exogenous pathway; protein N(6)-(lipoyl)lysine from lipoate: step 2/2.</text>
</comment>
<protein>
    <recommendedName>
        <fullName evidence="4">Putative lipoate-protein ligase A</fullName>
    </recommendedName>
</protein>
<dbReference type="PANTHER" id="PTHR12561">
    <property type="entry name" value="LIPOATE-PROTEIN LIGASE"/>
    <property type="match status" value="1"/>
</dbReference>
<evidence type="ECO:0000313" key="7">
    <source>
        <dbReference type="EMBL" id="GME67656.1"/>
    </source>
</evidence>
<dbReference type="Gene3D" id="3.30.390.50">
    <property type="entry name" value="CO dehydrogenase flavoprotein, C-terminal domain"/>
    <property type="match status" value="1"/>
</dbReference>
<accession>A0A9W6SWM6</accession>
<evidence type="ECO:0000256" key="2">
    <source>
        <dbReference type="ARBA" id="ARBA00005085"/>
    </source>
</evidence>